<accession>A0ABT5WU15</accession>
<protein>
    <submittedName>
        <fullName evidence="1">Conjugal transfer protein TraH</fullName>
    </submittedName>
</protein>
<proteinExistence type="predicted"/>
<keyword evidence="2" id="KW-1185">Reference proteome</keyword>
<sequence length="492" mass="52896">MRKSRSCRRSAKNLRPRFAGVSARVLGTLLAGSIVLASPAPALAGVEGEMQNFMSEMGVQGNVTGPSAYQGQSAGYYSGGAVWSRFPQKNIQPFNIQLPHARAGCGGIDLFAGSFSFINTAELVAMLKATANNALGFAFKLAIDTISPEIGKVMDELAQKVQQMNQMNISSCETAQALVGGLWPTSDTASSVICEAIANSQGAVADWAKARQQCNNGGQREALKGANSDPDMREQAGMPNNYTWEALGKKYGGFDAQFREFLMTLVGTVIYDPNGTGGKPRVQFIGPADSALISAMLDGTSSTPHKVWSCGSDTSKCMNPSEIDMVIGPNAAIKTKVRALIESMALKVRDPGASLTTGEVQLLGMASVPVYKIITVSAAAEFGISAQEINDLSEIVAVDLVTTMTMRFIDMAINSRSDFNGADADSLREWREGLYETRRNFLGIAARTSDRFDQTFALIQRTQMLEKTLRTQLSPQMSAALRFSRTLNQQVQ</sequence>
<name>A0ABT5WU15_9SPHN</name>
<dbReference type="InterPro" id="IPR010927">
    <property type="entry name" value="T4SS_TraH"/>
</dbReference>
<dbReference type="Proteomes" id="UP001216253">
    <property type="component" value="Unassembled WGS sequence"/>
</dbReference>
<gene>
    <name evidence="1" type="ORF">PYV00_16945</name>
</gene>
<organism evidence="1 2">
    <name type="scientific">Novosphingobium album</name>
    <name type="common">ex Liu et al. 2023</name>
    <dbReference type="NCBI Taxonomy" id="3031130"/>
    <lineage>
        <taxon>Bacteria</taxon>
        <taxon>Pseudomonadati</taxon>
        <taxon>Pseudomonadota</taxon>
        <taxon>Alphaproteobacteria</taxon>
        <taxon>Sphingomonadales</taxon>
        <taxon>Sphingomonadaceae</taxon>
        <taxon>Novosphingobium</taxon>
    </lineage>
</organism>
<evidence type="ECO:0000313" key="1">
    <source>
        <dbReference type="EMBL" id="MDE8653388.1"/>
    </source>
</evidence>
<dbReference type="RefSeq" id="WP_275229482.1">
    <property type="nucleotide sequence ID" value="NZ_JARESE010000060.1"/>
</dbReference>
<dbReference type="Pfam" id="PF06122">
    <property type="entry name" value="TraH"/>
    <property type="match status" value="1"/>
</dbReference>
<dbReference type="EMBL" id="JARESE010000060">
    <property type="protein sequence ID" value="MDE8653388.1"/>
    <property type="molecule type" value="Genomic_DNA"/>
</dbReference>
<comment type="caution">
    <text evidence="1">The sequence shown here is derived from an EMBL/GenBank/DDBJ whole genome shotgun (WGS) entry which is preliminary data.</text>
</comment>
<reference evidence="1 2" key="1">
    <citation type="submission" date="2023-03" db="EMBL/GenBank/DDBJ databases">
        <title>NovoSphingobium album sp. nov. isolated from polycyclic aromatic hydrocarbons- and heavy-metal polluted soil.</title>
        <authorList>
            <person name="Liu Z."/>
            <person name="Wang K."/>
        </authorList>
    </citation>
    <scope>NUCLEOTIDE SEQUENCE [LARGE SCALE GENOMIC DNA]</scope>
    <source>
        <strain evidence="1 2">H3SJ31-1</strain>
    </source>
</reference>
<evidence type="ECO:0000313" key="2">
    <source>
        <dbReference type="Proteomes" id="UP001216253"/>
    </source>
</evidence>